<organism evidence="1 2">
    <name type="scientific">Streptomyces hygroscopicus</name>
    <dbReference type="NCBI Taxonomy" id="1912"/>
    <lineage>
        <taxon>Bacteria</taxon>
        <taxon>Bacillati</taxon>
        <taxon>Actinomycetota</taxon>
        <taxon>Actinomycetes</taxon>
        <taxon>Kitasatosporales</taxon>
        <taxon>Streptomycetaceae</taxon>
        <taxon>Streptomyces</taxon>
        <taxon>Streptomyces violaceusniger group</taxon>
    </lineage>
</organism>
<proteinExistence type="predicted"/>
<reference evidence="1" key="1">
    <citation type="submission" date="2024-05" db="EMBL/GenBank/DDBJ databases">
        <title>Whole genome shotgun sequence of Streptomyces hygroscopicus NBRC 113678.</title>
        <authorList>
            <person name="Komaki H."/>
            <person name="Tamura T."/>
        </authorList>
    </citation>
    <scope>NUCLEOTIDE SEQUENCE</scope>
    <source>
        <strain evidence="1">N11-34</strain>
    </source>
</reference>
<sequence length="108" mass="11965">MTVRVTGAARGPAWYGGPAWLRVVRRGTAPRVALRGSAWYGAPRGSAWPCVAPRGTAWYGVVRRSAWYGAVRRPARPRVVQRTGYTARYGPVLPRRESAAVKRMRPAF</sequence>
<evidence type="ECO:0000313" key="2">
    <source>
        <dbReference type="Proteomes" id="UP001054854"/>
    </source>
</evidence>
<accession>A0ABQ3U4Z5</accession>
<dbReference type="EMBL" id="BNEK01000005">
    <property type="protein sequence ID" value="GHJ30263.1"/>
    <property type="molecule type" value="Genomic_DNA"/>
</dbReference>
<keyword evidence="2" id="KW-1185">Reference proteome</keyword>
<comment type="caution">
    <text evidence="1">The sequence shown here is derived from an EMBL/GenBank/DDBJ whole genome shotgun (WGS) entry which is preliminary data.</text>
</comment>
<dbReference type="Proteomes" id="UP001054854">
    <property type="component" value="Unassembled WGS sequence"/>
</dbReference>
<name>A0ABQ3U4Z5_STRHY</name>
<protein>
    <submittedName>
        <fullName evidence="1">Uncharacterized protein</fullName>
    </submittedName>
</protein>
<gene>
    <name evidence="1" type="ORF">TPA0910_46960</name>
</gene>
<evidence type="ECO:0000313" key="1">
    <source>
        <dbReference type="EMBL" id="GHJ30263.1"/>
    </source>
</evidence>